<gene>
    <name evidence="1" type="ORF">MKW98_026941</name>
</gene>
<protein>
    <submittedName>
        <fullName evidence="1">Uncharacterized protein</fullName>
    </submittedName>
</protein>
<evidence type="ECO:0000313" key="1">
    <source>
        <dbReference type="EMBL" id="KAI3923348.1"/>
    </source>
</evidence>
<sequence>LFCSYCHKLGHLREVCIDLYLFNHQEMLIHEPPQVPAQSNQQIIGPFIEPGYDDDYYEEMYQNVDIEAPDSDWSD</sequence>
<keyword evidence="2" id="KW-1185">Reference proteome</keyword>
<accession>A0AAD4XLB2</accession>
<feature type="non-terminal residue" evidence="1">
    <location>
        <position position="1"/>
    </location>
</feature>
<dbReference type="AlphaFoldDB" id="A0AAD4XLB2"/>
<dbReference type="Proteomes" id="UP001202328">
    <property type="component" value="Unassembled WGS sequence"/>
</dbReference>
<dbReference type="EMBL" id="JAJJMB010008487">
    <property type="protein sequence ID" value="KAI3923348.1"/>
    <property type="molecule type" value="Genomic_DNA"/>
</dbReference>
<proteinExistence type="predicted"/>
<organism evidence="1 2">
    <name type="scientific">Papaver atlanticum</name>
    <dbReference type="NCBI Taxonomy" id="357466"/>
    <lineage>
        <taxon>Eukaryota</taxon>
        <taxon>Viridiplantae</taxon>
        <taxon>Streptophyta</taxon>
        <taxon>Embryophyta</taxon>
        <taxon>Tracheophyta</taxon>
        <taxon>Spermatophyta</taxon>
        <taxon>Magnoliopsida</taxon>
        <taxon>Ranunculales</taxon>
        <taxon>Papaveraceae</taxon>
        <taxon>Papaveroideae</taxon>
        <taxon>Papaver</taxon>
    </lineage>
</organism>
<evidence type="ECO:0000313" key="2">
    <source>
        <dbReference type="Proteomes" id="UP001202328"/>
    </source>
</evidence>
<reference evidence="1" key="1">
    <citation type="submission" date="2022-04" db="EMBL/GenBank/DDBJ databases">
        <title>A functionally conserved STORR gene fusion in Papaver species that diverged 16.8 million years ago.</title>
        <authorList>
            <person name="Catania T."/>
        </authorList>
    </citation>
    <scope>NUCLEOTIDE SEQUENCE</scope>
    <source>
        <strain evidence="1">S-188037</strain>
    </source>
</reference>
<comment type="caution">
    <text evidence="1">The sequence shown here is derived from an EMBL/GenBank/DDBJ whole genome shotgun (WGS) entry which is preliminary data.</text>
</comment>
<name>A0AAD4XLB2_9MAGN</name>